<name>A0ABW3DPF9_9ACTN</name>
<accession>A0ABW3DPF9</accession>
<sequence>MDAWTVEDAVTLLHPPLTVAEVREMIDLLRLQPYGSRRTGRRDRPAGES</sequence>
<reference evidence="2" key="1">
    <citation type="journal article" date="2019" name="Int. J. Syst. Evol. Microbiol.">
        <title>The Global Catalogue of Microorganisms (GCM) 10K type strain sequencing project: providing services to taxonomists for standard genome sequencing and annotation.</title>
        <authorList>
            <consortium name="The Broad Institute Genomics Platform"/>
            <consortium name="The Broad Institute Genome Sequencing Center for Infectious Disease"/>
            <person name="Wu L."/>
            <person name="Ma J."/>
        </authorList>
    </citation>
    <scope>NUCLEOTIDE SEQUENCE [LARGE SCALE GENOMIC DNA]</scope>
    <source>
        <strain evidence="2">CCUG 62974</strain>
    </source>
</reference>
<comment type="caution">
    <text evidence="1">The sequence shown here is derived from an EMBL/GenBank/DDBJ whole genome shotgun (WGS) entry which is preliminary data.</text>
</comment>
<dbReference type="EMBL" id="JBHTHX010000243">
    <property type="protein sequence ID" value="MFD0884877.1"/>
    <property type="molecule type" value="Genomic_DNA"/>
</dbReference>
<evidence type="ECO:0000313" key="1">
    <source>
        <dbReference type="EMBL" id="MFD0884877.1"/>
    </source>
</evidence>
<gene>
    <name evidence="1" type="ORF">ACFQ08_09990</name>
</gene>
<organism evidence="1 2">
    <name type="scientific">Streptosporangium algeriense</name>
    <dbReference type="NCBI Taxonomy" id="1682748"/>
    <lineage>
        <taxon>Bacteria</taxon>
        <taxon>Bacillati</taxon>
        <taxon>Actinomycetota</taxon>
        <taxon>Actinomycetes</taxon>
        <taxon>Streptosporangiales</taxon>
        <taxon>Streptosporangiaceae</taxon>
        <taxon>Streptosporangium</taxon>
    </lineage>
</organism>
<proteinExistence type="predicted"/>
<protein>
    <submittedName>
        <fullName evidence="1">Uncharacterized protein</fullName>
    </submittedName>
</protein>
<keyword evidence="2" id="KW-1185">Reference proteome</keyword>
<evidence type="ECO:0000313" key="2">
    <source>
        <dbReference type="Proteomes" id="UP001597024"/>
    </source>
</evidence>
<dbReference type="Proteomes" id="UP001597024">
    <property type="component" value="Unassembled WGS sequence"/>
</dbReference>